<feature type="domain" description="ABC transporter" evidence="10">
    <location>
        <begin position="1209"/>
        <end position="1433"/>
    </location>
</feature>
<dbReference type="SUPFAM" id="SSF52540">
    <property type="entry name" value="P-loop containing nucleoside triphosphate hydrolases"/>
    <property type="match status" value="2"/>
</dbReference>
<dbReference type="GO" id="GO:0005778">
    <property type="term" value="C:peroxisomal membrane"/>
    <property type="evidence" value="ECO:0007669"/>
    <property type="project" value="UniProtKB-ARBA"/>
</dbReference>
<dbReference type="InterPro" id="IPR011527">
    <property type="entry name" value="ABC1_TM_dom"/>
</dbReference>
<dbReference type="InterPro" id="IPR003439">
    <property type="entry name" value="ABC_transporter-like_ATP-bd"/>
</dbReference>
<feature type="transmembrane region" description="Helical" evidence="9">
    <location>
        <begin position="126"/>
        <end position="157"/>
    </location>
</feature>
<dbReference type="InterPro" id="IPR027417">
    <property type="entry name" value="P-loop_NTPase"/>
</dbReference>
<evidence type="ECO:0000256" key="7">
    <source>
        <dbReference type="ARBA" id="ARBA00023136"/>
    </source>
</evidence>
<keyword evidence="2" id="KW-0813">Transport</keyword>
<dbReference type="InterPro" id="IPR003593">
    <property type="entry name" value="AAA+_ATPase"/>
</dbReference>
<feature type="transmembrane region" description="Helical" evidence="9">
    <location>
        <begin position="679"/>
        <end position="703"/>
    </location>
</feature>
<feature type="transmembrane region" description="Helical" evidence="9">
    <location>
        <begin position="657"/>
        <end position="673"/>
    </location>
</feature>
<dbReference type="InterPro" id="IPR050173">
    <property type="entry name" value="ABC_transporter_C-like"/>
</dbReference>
<accession>A0A319C2R4</accession>
<evidence type="ECO:0000313" key="13">
    <source>
        <dbReference type="Proteomes" id="UP000248340"/>
    </source>
</evidence>
<dbReference type="CDD" id="cd03244">
    <property type="entry name" value="ABCC_MRP_domain2"/>
    <property type="match status" value="1"/>
</dbReference>
<dbReference type="FunFam" id="3.40.50.300:FF:001577">
    <property type="entry name" value="ABC bile acid transporter"/>
    <property type="match status" value="1"/>
</dbReference>
<dbReference type="CDD" id="cd18596">
    <property type="entry name" value="ABC_6TM_VMR1_D1_like"/>
    <property type="match status" value="1"/>
</dbReference>
<feature type="transmembrane region" description="Helical" evidence="9">
    <location>
        <begin position="1040"/>
        <end position="1060"/>
    </location>
</feature>
<evidence type="ECO:0000259" key="11">
    <source>
        <dbReference type="PROSITE" id="PS50929"/>
    </source>
</evidence>
<dbReference type="STRING" id="1448315.A0A319C2R4"/>
<feature type="domain" description="ABC transmembrane type-1" evidence="11">
    <location>
        <begin position="1564"/>
        <end position="1803"/>
    </location>
</feature>
<dbReference type="GO" id="GO:0016887">
    <property type="term" value="F:ATP hydrolysis activity"/>
    <property type="evidence" value="ECO:0007669"/>
    <property type="project" value="InterPro"/>
</dbReference>
<feature type="transmembrane region" description="Helical" evidence="9">
    <location>
        <begin position="605"/>
        <end position="629"/>
    </location>
</feature>
<evidence type="ECO:0000256" key="5">
    <source>
        <dbReference type="ARBA" id="ARBA00022840"/>
    </source>
</evidence>
<dbReference type="InterPro" id="IPR010482">
    <property type="entry name" value="TECPR1-like_DysF"/>
</dbReference>
<dbReference type="GO" id="GO:0005524">
    <property type="term" value="F:ATP binding"/>
    <property type="evidence" value="ECO:0007669"/>
    <property type="project" value="UniProtKB-KW"/>
</dbReference>
<gene>
    <name evidence="12" type="ORF">BO82DRAFT_318260</name>
</gene>
<feature type="domain" description="ABC transporter" evidence="10">
    <location>
        <begin position="1838"/>
        <end position="2054"/>
    </location>
</feature>
<dbReference type="GO" id="GO:0007031">
    <property type="term" value="P:peroxisome organization"/>
    <property type="evidence" value="ECO:0007669"/>
    <property type="project" value="UniProtKB-ARBA"/>
</dbReference>
<dbReference type="PROSITE" id="PS00211">
    <property type="entry name" value="ABC_TRANSPORTER_1"/>
    <property type="match status" value="1"/>
</dbReference>
<dbReference type="PANTHER" id="PTHR24223:SF415">
    <property type="entry name" value="FI20190P1"/>
    <property type="match status" value="1"/>
</dbReference>
<evidence type="ECO:0000256" key="4">
    <source>
        <dbReference type="ARBA" id="ARBA00022741"/>
    </source>
</evidence>
<dbReference type="SUPFAM" id="SSF90123">
    <property type="entry name" value="ABC transporter transmembrane region"/>
    <property type="match status" value="2"/>
</dbReference>
<comment type="subcellular location">
    <subcellularLocation>
        <location evidence="1">Membrane</location>
        <topology evidence="1">Multi-pass membrane protein</topology>
    </subcellularLocation>
</comment>
<evidence type="ECO:0000259" key="10">
    <source>
        <dbReference type="PROSITE" id="PS50893"/>
    </source>
</evidence>
<evidence type="ECO:0000256" key="6">
    <source>
        <dbReference type="ARBA" id="ARBA00022989"/>
    </source>
</evidence>
<keyword evidence="3 9" id="KW-0812">Transmembrane</keyword>
<dbReference type="PANTHER" id="PTHR24223">
    <property type="entry name" value="ATP-BINDING CASSETTE SUB-FAMILY C"/>
    <property type="match status" value="1"/>
</dbReference>
<keyword evidence="7 9" id="KW-0472">Membrane</keyword>
<dbReference type="EMBL" id="KZ821733">
    <property type="protein sequence ID" value="PYH78089.1"/>
    <property type="molecule type" value="Genomic_DNA"/>
</dbReference>
<keyword evidence="4" id="KW-0547">Nucleotide-binding</keyword>
<feature type="region of interest" description="Disordered" evidence="8">
    <location>
        <begin position="1"/>
        <end position="45"/>
    </location>
</feature>
<dbReference type="Proteomes" id="UP000248340">
    <property type="component" value="Unassembled WGS sequence"/>
</dbReference>
<proteinExistence type="predicted"/>
<feature type="region of interest" description="Disordered" evidence="8">
    <location>
        <begin position="458"/>
        <end position="500"/>
    </location>
</feature>
<evidence type="ECO:0000313" key="12">
    <source>
        <dbReference type="EMBL" id="PYH78089.1"/>
    </source>
</evidence>
<sequence length="2054" mass="229623">MDDTIAEPIVNRDEPIPVIFSDKQKNDTKHPRAGGHKRSVSGAGRSLQDRLFSKILEQVVPTEDADKESLSDKSLAADPKRPAFSLPLMANNFRRFNARIGIIFTFQIQVERLFSWKKTSHTLSFLFIYSFICLNPHLFVLLPISILLFFIMVPAFLARHPPPPSTSTSSIMPYYSYDGPALAPAKTIKPASETSKDFFMNMRDLQNCMADFSDAHDAMVSAFAPVTNFSDEKLSSAVFLLCLLVVALLFLTAHLVPWRLVFLAGGNLAVFSLHPRFNHFVQAVTADLSSQPSGTESMAEKQLRSAANAAGVPLPASSSSSSAMSMIGSLANISLDSDTEEREVEVFEIQYRSLAPYADSQWDHFLFSPMPYDPLSPLRIAGDRPKGCRFFEDVQPPSGWAWKGKKWELDLDCREWVVERMITGVGFEVPGSAEDQAEGGEIGGWVWDLPPALVTDDNGVASGLGSDSVRDSASNRKASAKKKKGKERSQDYEERGNTGGMGEWRRRRWVRVVHRTSMPAGQQQTTGDETNRARISTSKAIFVNSLRLTATYSYLTSTCNVLCYPNSVTRWSILMLIDMNDGDASSCHWLWDSPHARPSLCALEYLFLAPAIVILVIALSHLLSHGVLLRCPKWMHPFIQEQPASIELPVDRPQQRVGWVVALFAISMIGFLAELTSVILSGSLISIVLPVSWAVAAAMVAVLRPRSCPTSLLAFFLSALVVESAHLINDDMYHVSRLFTRHVAAVAALAGCTVILAMPFRSHSLPQDDISAVGQQPSSDSRSPEDNLRLWQFLSVSWMAPLIFVGRNKQLQEEDVWFLGYEFQHRRLHEKFRQLKGSVLGRLLQANGIDVLIITTISTVQMLCDFSTPVLLQQLLQAMKDRSTSNRPALTYALLSLVLRLVLAQAQVLNLWYGRRAYERSRGEMIMMVYEKALSRKNVFDQEISEKEDGAEPSEETDDETESNCRSKRWWWPFSRSKRATHKEKIKKTASMGKIFNLLRGDVYEVAQRFWEIDSLIDKPLGLIIATILIWKLLGPSCFLGVIAILVAQTLNAFITRTLLRWERVRRLATDARLQISSQFVEALRHLRWYGWQSHWLRQVMDARQSELNLRIVTSLWNVLIRFINTLASGLFPVVALYAYTFLAGNPLRIDIIFPALQLFTMLETRLRDIPSLITVLINASIAMERIEDFMAEPDKERTPITADRPSLIKLESCTFAWPGKLSPVLSNVNLDVPQGLTVIHGKVGSGKTALLQALLGELDRLEGNSHLPNEMVGFCAQTPWLQSMSIRDNILFSSPFDEQRYKLVLGACALIPDLSNFKHGDLSFVGENGIGLSGGQKARVALARAMYSSARILLLDDPLSALDHNTAEAVVNKCFLGPLMRNRTVVLVTHRTHLVGEIADQIVHIENGKATVEINQNVLSHGSDDRQSALSQRTDTANEGEVSLEGASAAIPTKFIEEEHRAEWGVQARVYWKYIQAGKYRWWLALFAVLTIYRLSSVGQSWFLKEWGEAYKQILLFFGQSNLNRVYSSPELTTASTMANDIHWAPRDPFNGFPTPEENVKPWLVAFLIITSFQSLMLLLAQLLMLVIVYCAGRTLFEEVMVRVSNATFRFFDVTPVGRLMNRLTSDIGVVDGNISEQFQMIAFQAITWVSSIAVIATVTPTFLGFSLLLTAAFVLIFRRFLPTSQSLRRLEMVSLSPLISNFGELLHGLTTVRAFHAESRFQDRVIAVVDKFQGMDHFYWSLQSWLMYRFESLSAASTFCLTVLALYTSVSPGLAAFVLIAANNFVTSTHALCKQYGQLQMDFVSVERIDELLHVEQEPPGTIDPPASWPKFGQDIVFEDVTIRYAPHLDPSLRNISLRIPGGSTTAIIGRTGSGKSTLAVAMLSVVRPESGRILVDGLDIAQVTTQALRTRVTFVAQDPVLFPGSIRLNLDPTGEYSDAECGEVLKRVCSRHSWSLETPVEAGGRNLSQGERQLIGLTRAVLRRSPIVILDEATASIDHESSLEIQQILREEMRESTVVTIAHRLEAIKDAEYYIVLDKGGVSEQGYVRDM</sequence>
<reference evidence="12 13" key="1">
    <citation type="submission" date="2016-12" db="EMBL/GenBank/DDBJ databases">
        <title>The genomes of Aspergillus section Nigri reveals drivers in fungal speciation.</title>
        <authorList>
            <consortium name="DOE Joint Genome Institute"/>
            <person name="Vesth T.C."/>
            <person name="Nybo J."/>
            <person name="Theobald S."/>
            <person name="Brandl J."/>
            <person name="Frisvad J.C."/>
            <person name="Nielsen K.F."/>
            <person name="Lyhne E.K."/>
            <person name="Kogle M.E."/>
            <person name="Kuo A."/>
            <person name="Riley R."/>
            <person name="Clum A."/>
            <person name="Nolan M."/>
            <person name="Lipzen A."/>
            <person name="Salamov A."/>
            <person name="Henrissat B."/>
            <person name="Wiebenga A."/>
            <person name="De Vries R.P."/>
            <person name="Grigoriev I.V."/>
            <person name="Mortensen U.H."/>
            <person name="Andersen M.R."/>
            <person name="Baker S.E."/>
        </authorList>
    </citation>
    <scope>NUCLEOTIDE SEQUENCE [LARGE SCALE GENOMIC DNA]</scope>
    <source>
        <strain evidence="12 13">CBS 121591</strain>
    </source>
</reference>
<evidence type="ECO:0008006" key="14">
    <source>
        <dbReference type="Google" id="ProtNLM"/>
    </source>
</evidence>
<feature type="transmembrane region" description="Helical" evidence="9">
    <location>
        <begin position="1119"/>
        <end position="1140"/>
    </location>
</feature>
<dbReference type="InterPro" id="IPR036640">
    <property type="entry name" value="ABC1_TM_sf"/>
</dbReference>
<dbReference type="RefSeq" id="XP_025488289.1">
    <property type="nucleotide sequence ID" value="XM_025632641.1"/>
</dbReference>
<dbReference type="Gene3D" id="3.40.50.300">
    <property type="entry name" value="P-loop containing nucleotide triphosphate hydrolases"/>
    <property type="match status" value="2"/>
</dbReference>
<dbReference type="CDD" id="cd03250">
    <property type="entry name" value="ABCC_MRP_domain1"/>
    <property type="match status" value="1"/>
</dbReference>
<feature type="domain" description="ABC transmembrane type-1" evidence="11">
    <location>
        <begin position="852"/>
        <end position="1179"/>
    </location>
</feature>
<dbReference type="GO" id="GO:0140359">
    <property type="term" value="F:ABC-type transporter activity"/>
    <property type="evidence" value="ECO:0007669"/>
    <property type="project" value="InterPro"/>
</dbReference>
<dbReference type="OrthoDB" id="6500128at2759"/>
<keyword evidence="5" id="KW-0067">ATP-binding</keyword>
<dbReference type="SMART" id="SM00382">
    <property type="entry name" value="AAA"/>
    <property type="match status" value="2"/>
</dbReference>
<evidence type="ECO:0000256" key="1">
    <source>
        <dbReference type="ARBA" id="ARBA00004141"/>
    </source>
</evidence>
<dbReference type="PROSITE" id="PS50893">
    <property type="entry name" value="ABC_TRANSPORTER_2"/>
    <property type="match status" value="2"/>
</dbReference>
<keyword evidence="6 9" id="KW-1133">Transmembrane helix</keyword>
<dbReference type="CDD" id="cd18604">
    <property type="entry name" value="ABC_6TM_VMR1_D2_like"/>
    <property type="match status" value="1"/>
</dbReference>
<evidence type="ECO:0000256" key="8">
    <source>
        <dbReference type="SAM" id="MobiDB-lite"/>
    </source>
</evidence>
<dbReference type="GeneID" id="37135382"/>
<dbReference type="PROSITE" id="PS50929">
    <property type="entry name" value="ABC_TM1F"/>
    <property type="match status" value="2"/>
</dbReference>
<keyword evidence="13" id="KW-1185">Reference proteome</keyword>
<dbReference type="Pfam" id="PF00664">
    <property type="entry name" value="ABC_membrane"/>
    <property type="match status" value="2"/>
</dbReference>
<protein>
    <recommendedName>
        <fullName evidence="14">ABC transporter</fullName>
    </recommendedName>
</protein>
<evidence type="ECO:0000256" key="2">
    <source>
        <dbReference type="ARBA" id="ARBA00022448"/>
    </source>
</evidence>
<organism evidence="12 13">
    <name type="scientific">Aspergillus uvarum CBS 121591</name>
    <dbReference type="NCBI Taxonomy" id="1448315"/>
    <lineage>
        <taxon>Eukaryota</taxon>
        <taxon>Fungi</taxon>
        <taxon>Dikarya</taxon>
        <taxon>Ascomycota</taxon>
        <taxon>Pezizomycotina</taxon>
        <taxon>Eurotiomycetes</taxon>
        <taxon>Eurotiomycetidae</taxon>
        <taxon>Eurotiales</taxon>
        <taxon>Aspergillaceae</taxon>
        <taxon>Aspergillus</taxon>
        <taxon>Aspergillus subgen. Circumdati</taxon>
    </lineage>
</organism>
<dbReference type="Gene3D" id="1.20.1560.10">
    <property type="entry name" value="ABC transporter type 1, transmembrane domain"/>
    <property type="match status" value="2"/>
</dbReference>
<feature type="transmembrane region" description="Helical" evidence="9">
    <location>
        <begin position="1564"/>
        <end position="1594"/>
    </location>
</feature>
<feature type="transmembrane region" description="Helical" evidence="9">
    <location>
        <begin position="234"/>
        <end position="253"/>
    </location>
</feature>
<feature type="compositionally biased region" description="Basic and acidic residues" evidence="8">
    <location>
        <begin position="487"/>
        <end position="496"/>
    </location>
</feature>
<name>A0A319C2R4_9EURO</name>
<dbReference type="InterPro" id="IPR017871">
    <property type="entry name" value="ABC_transporter-like_CS"/>
</dbReference>
<dbReference type="VEuPathDB" id="FungiDB:BO82DRAFT_318260"/>
<dbReference type="FunFam" id="3.40.50.300:FF:001751">
    <property type="entry name" value="ABC bile acid transporter"/>
    <property type="match status" value="1"/>
</dbReference>
<feature type="transmembrane region" description="Helical" evidence="9">
    <location>
        <begin position="740"/>
        <end position="760"/>
    </location>
</feature>
<dbReference type="Pfam" id="PF00005">
    <property type="entry name" value="ABC_tran"/>
    <property type="match status" value="2"/>
</dbReference>
<dbReference type="Pfam" id="PF06398">
    <property type="entry name" value="Pex24p"/>
    <property type="match status" value="1"/>
</dbReference>
<evidence type="ECO:0000256" key="3">
    <source>
        <dbReference type="ARBA" id="ARBA00022692"/>
    </source>
</evidence>
<evidence type="ECO:0000256" key="9">
    <source>
        <dbReference type="SAM" id="Phobius"/>
    </source>
</evidence>